<evidence type="ECO:0000313" key="2">
    <source>
        <dbReference type="EMBL" id="KAL3670635.1"/>
    </source>
</evidence>
<dbReference type="EMBL" id="JBIMZQ010000006">
    <property type="protein sequence ID" value="KAL3670635.1"/>
    <property type="molecule type" value="Genomic_DNA"/>
</dbReference>
<feature type="compositionally biased region" description="Acidic residues" evidence="1">
    <location>
        <begin position="1"/>
        <end position="12"/>
    </location>
</feature>
<feature type="compositionally biased region" description="Basic and acidic residues" evidence="1">
    <location>
        <begin position="20"/>
        <end position="46"/>
    </location>
</feature>
<proteinExistence type="predicted"/>
<feature type="region of interest" description="Disordered" evidence="1">
    <location>
        <begin position="1"/>
        <end position="47"/>
    </location>
</feature>
<dbReference type="AlphaFoldDB" id="A0ABD3FUM6"/>
<name>A0ABD3FUM6_9STRA</name>
<sequence length="108" mass="12828">MADDFVDDDEDAVPSQPSEARSDLRTTTRISPMERKRTRDEPETFSRNKTAVLDEYEQEFAGKKTSAGGEERQRELRRMRQIRYRKKKFDLTMRLEENTVQLRNEVRG</sequence>
<evidence type="ECO:0000256" key="1">
    <source>
        <dbReference type="SAM" id="MobiDB-lite"/>
    </source>
</evidence>
<comment type="caution">
    <text evidence="2">The sequence shown here is derived from an EMBL/GenBank/DDBJ whole genome shotgun (WGS) entry which is preliminary data.</text>
</comment>
<organism evidence="2 3">
    <name type="scientific">Phytophthora oleae</name>
    <dbReference type="NCBI Taxonomy" id="2107226"/>
    <lineage>
        <taxon>Eukaryota</taxon>
        <taxon>Sar</taxon>
        <taxon>Stramenopiles</taxon>
        <taxon>Oomycota</taxon>
        <taxon>Peronosporomycetes</taxon>
        <taxon>Peronosporales</taxon>
        <taxon>Peronosporaceae</taxon>
        <taxon>Phytophthora</taxon>
    </lineage>
</organism>
<dbReference type="Proteomes" id="UP001632037">
    <property type="component" value="Unassembled WGS sequence"/>
</dbReference>
<accession>A0ABD3FUM6</accession>
<keyword evidence="3" id="KW-1185">Reference proteome</keyword>
<reference evidence="2 3" key="1">
    <citation type="submission" date="2024-09" db="EMBL/GenBank/DDBJ databases">
        <title>Genome sequencing and assembly of Phytophthora oleae, isolate VK10A, causative agent of rot of olive drupes.</title>
        <authorList>
            <person name="Conti Taguali S."/>
            <person name="Riolo M."/>
            <person name="La Spada F."/>
            <person name="Cacciola S.O."/>
            <person name="Dionisio G."/>
        </authorList>
    </citation>
    <scope>NUCLEOTIDE SEQUENCE [LARGE SCALE GENOMIC DNA]</scope>
    <source>
        <strain evidence="2 3">VK10A</strain>
    </source>
</reference>
<evidence type="ECO:0000313" key="3">
    <source>
        <dbReference type="Proteomes" id="UP001632037"/>
    </source>
</evidence>
<evidence type="ECO:0008006" key="4">
    <source>
        <dbReference type="Google" id="ProtNLM"/>
    </source>
</evidence>
<gene>
    <name evidence="2" type="ORF">V7S43_003827</name>
</gene>
<protein>
    <recommendedName>
        <fullName evidence="4">BZIP domain-containing protein</fullName>
    </recommendedName>
</protein>